<dbReference type="Proteomes" id="UP000019849">
    <property type="component" value="Unassembled WGS sequence"/>
</dbReference>
<gene>
    <name evidence="2" type="ORF">BG36_01305</name>
</gene>
<dbReference type="EMBL" id="JENY01000001">
    <property type="protein sequence ID" value="EXL10633.1"/>
    <property type="molecule type" value="Genomic_DNA"/>
</dbReference>
<feature type="compositionally biased region" description="Polar residues" evidence="1">
    <location>
        <begin position="136"/>
        <end position="145"/>
    </location>
</feature>
<proteinExistence type="predicted"/>
<accession>A0A011UXM4</accession>
<name>A0A011UXM4_9HYPH</name>
<feature type="region of interest" description="Disordered" evidence="1">
    <location>
        <begin position="125"/>
        <end position="145"/>
    </location>
</feature>
<dbReference type="HOGENOM" id="CLU_1782866_0_0_5"/>
<organism evidence="2 3">
    <name type="scientific">Aquamicrobium defluvii</name>
    <dbReference type="NCBI Taxonomy" id="69279"/>
    <lineage>
        <taxon>Bacteria</taxon>
        <taxon>Pseudomonadati</taxon>
        <taxon>Pseudomonadota</taxon>
        <taxon>Alphaproteobacteria</taxon>
        <taxon>Hyphomicrobiales</taxon>
        <taxon>Phyllobacteriaceae</taxon>
        <taxon>Aquamicrobium</taxon>
    </lineage>
</organism>
<comment type="caution">
    <text evidence="2">The sequence shown here is derived from an EMBL/GenBank/DDBJ whole genome shotgun (WGS) entry which is preliminary data.</text>
</comment>
<evidence type="ECO:0000256" key="1">
    <source>
        <dbReference type="SAM" id="MobiDB-lite"/>
    </source>
</evidence>
<evidence type="ECO:0000313" key="2">
    <source>
        <dbReference type="EMBL" id="EXL10633.1"/>
    </source>
</evidence>
<dbReference type="STRING" id="69279.BG36_01305"/>
<reference evidence="2 3" key="1">
    <citation type="submission" date="2014-02" db="EMBL/GenBank/DDBJ databases">
        <title>Aquamicrobium defluvii Genome sequencing.</title>
        <authorList>
            <person name="Wang X."/>
        </authorList>
    </citation>
    <scope>NUCLEOTIDE SEQUENCE [LARGE SCALE GENOMIC DNA]</scope>
    <source>
        <strain evidence="2 3">W13Z1</strain>
    </source>
</reference>
<sequence length="145" mass="16119">MRHVEDTALDIAHEIKGRADHPFILAQQEVARHLHRRALQCADDAIFAFHLMGRFQQRAGRLLAQHHAPSPAFQQAPAFQQKSRIGLAALELPDPERAGCFGEICGKIVLQRRLVEALRGQWIDKPGHGQDAITPPSATRTCPVT</sequence>
<evidence type="ECO:0000313" key="3">
    <source>
        <dbReference type="Proteomes" id="UP000019849"/>
    </source>
</evidence>
<protein>
    <submittedName>
        <fullName evidence="2">Uncharacterized protein</fullName>
    </submittedName>
</protein>
<dbReference type="AlphaFoldDB" id="A0A011UXM4"/>